<gene>
    <name evidence="3" type="ORF">NIDE1478</name>
</gene>
<feature type="chain" id="PRO_5010824429" evidence="1">
    <location>
        <begin position="29"/>
        <end position="163"/>
    </location>
</feature>
<evidence type="ECO:0000313" key="3">
    <source>
        <dbReference type="EMBL" id="CBK41220.1"/>
    </source>
</evidence>
<accession>B3U4Q8</accession>
<protein>
    <submittedName>
        <fullName evidence="2">Exported protein</fullName>
    </submittedName>
</protein>
<reference evidence="3 4" key="2">
    <citation type="journal article" date="2010" name="Proc. Natl. Acad. Sci. U.S.A.">
        <title>A Nitrospira metagenome illuminates the physiology and evolution of globally important nitrite-oxidizing bacteria.</title>
        <authorList>
            <person name="Lucker S."/>
            <person name="Wagner M."/>
            <person name="Maixner F."/>
            <person name="Pelletier E."/>
            <person name="Koch H."/>
            <person name="Vacherie B."/>
            <person name="Rattei T."/>
            <person name="Sinninghe Damste J."/>
            <person name="Spieck E."/>
            <person name="Le Paslier D."/>
            <person name="Daims H."/>
        </authorList>
    </citation>
    <scope>NUCLEOTIDE SEQUENCE [LARGE SCALE GENOMIC DNA]</scope>
</reference>
<dbReference type="EMBL" id="EU559167">
    <property type="protein sequence ID" value="ACE75625.1"/>
    <property type="molecule type" value="Genomic_DNA"/>
</dbReference>
<proteinExistence type="predicted"/>
<organism evidence="2">
    <name type="scientific">Nitrospira defluvii</name>
    <dbReference type="NCBI Taxonomy" id="330214"/>
    <lineage>
        <taxon>Bacteria</taxon>
        <taxon>Pseudomonadati</taxon>
        <taxon>Nitrospirota</taxon>
        <taxon>Nitrospiria</taxon>
        <taxon>Nitrospirales</taxon>
        <taxon>Nitrospiraceae</taxon>
        <taxon>Nitrospira</taxon>
    </lineage>
</organism>
<dbReference type="EMBL" id="FP929003">
    <property type="protein sequence ID" value="CBK41220.1"/>
    <property type="molecule type" value="Genomic_DNA"/>
</dbReference>
<evidence type="ECO:0000256" key="1">
    <source>
        <dbReference type="SAM" id="SignalP"/>
    </source>
</evidence>
<dbReference type="HOGENOM" id="CLU_1624132_0_0_0"/>
<feature type="signal peptide" evidence="1">
    <location>
        <begin position="1"/>
        <end position="28"/>
    </location>
</feature>
<sequence length="163" mass="18483">MKRHISTYSATVLVFGWALLGFAPTQAAADNIEPVTWNNSQKSSAWAEELLGQVVTYQTMAEKNLIPGSFQAYVDQTSKIRELYRSGDRRATYDGVNALMVMLEARVGGVDEHSANALWDFCYRVTPDEFHARDRHIRAKGADTVKEHEEFMRNMEERAGMSF</sequence>
<name>B3U4Q8_9BACT</name>
<evidence type="ECO:0000313" key="4">
    <source>
        <dbReference type="Proteomes" id="UP000001660"/>
    </source>
</evidence>
<dbReference type="STRING" id="330214.NIDE1478"/>
<evidence type="ECO:0000313" key="2">
    <source>
        <dbReference type="EMBL" id="ACE75625.1"/>
    </source>
</evidence>
<keyword evidence="4" id="KW-1185">Reference proteome</keyword>
<dbReference type="KEGG" id="nde:NIDE1478"/>
<reference evidence="3" key="3">
    <citation type="submission" date="2010-03" db="EMBL/GenBank/DDBJ databases">
        <authorList>
            <person name="Genoscope - CEA"/>
        </authorList>
    </citation>
    <scope>NUCLEOTIDE SEQUENCE</scope>
</reference>
<dbReference type="OrthoDB" id="9796549at2"/>
<dbReference type="AlphaFoldDB" id="B3U4Q8"/>
<reference evidence="2" key="1">
    <citation type="journal article" date="2008" name="Environ. Microbiol.">
        <title>Environmental genomics reveals a functional chlorite dismutase in the nitrite-oxidizing bacterium 'Candidatus Nitrospira defluvii'.</title>
        <authorList>
            <person name="Maixner F."/>
            <person name="Wagner M."/>
            <person name="Lucker S."/>
            <person name="Pelletier E."/>
            <person name="Schmitz-Esser S."/>
            <person name="Hace K."/>
            <person name="Spieck E."/>
            <person name="Konrat R."/>
            <person name="Le Paslier D."/>
            <person name="Daims H."/>
        </authorList>
    </citation>
    <scope>NUCLEOTIDE SEQUENCE</scope>
</reference>
<dbReference type="Proteomes" id="UP000001660">
    <property type="component" value="Chromosome"/>
</dbReference>
<keyword evidence="1" id="KW-0732">Signal</keyword>